<dbReference type="AlphaFoldDB" id="A0A3M6TRF7"/>
<comment type="caution">
    <text evidence="1">The sequence shown here is derived from an EMBL/GenBank/DDBJ whole genome shotgun (WGS) entry which is preliminary data.</text>
</comment>
<evidence type="ECO:0000313" key="1">
    <source>
        <dbReference type="EMBL" id="RMX43960.1"/>
    </source>
</evidence>
<reference evidence="1 2" key="1">
    <citation type="journal article" date="2018" name="Sci. Rep.">
        <title>Comparative analysis of the Pocillopora damicornis genome highlights role of immune system in coral evolution.</title>
        <authorList>
            <person name="Cunning R."/>
            <person name="Bay R.A."/>
            <person name="Gillette P."/>
            <person name="Baker A.C."/>
            <person name="Traylor-Knowles N."/>
        </authorList>
    </citation>
    <scope>NUCLEOTIDE SEQUENCE [LARGE SCALE GENOMIC DNA]</scope>
    <source>
        <strain evidence="1">RSMAS</strain>
        <tissue evidence="1">Whole animal</tissue>
    </source>
</reference>
<protein>
    <submittedName>
        <fullName evidence="1">Uncharacterized protein</fullName>
    </submittedName>
</protein>
<keyword evidence="2" id="KW-1185">Reference proteome</keyword>
<proteinExistence type="predicted"/>
<name>A0A3M6TRF7_POCDA</name>
<sequence length="182" mass="20908">MLAGDYDVCRNKQENAEGNLCSGFTHEKKLRLLLLLSVNMLHGLEDRSWHHCPPPKRCGFQNRNIMNLVPELFTTSVFKSTIDRIIKQIQMKMDQHDAGWFCHFRLHVPNHGTIKSSLLESSSRELNTDSYENCGILQTQCSEPDELSDAEEDPTLRRKYLLFDGKMFSLQRIEALAKAGLI</sequence>
<evidence type="ECO:0000313" key="2">
    <source>
        <dbReference type="Proteomes" id="UP000275408"/>
    </source>
</evidence>
<accession>A0A3M6TRF7</accession>
<organism evidence="1 2">
    <name type="scientific">Pocillopora damicornis</name>
    <name type="common">Cauliflower coral</name>
    <name type="synonym">Millepora damicornis</name>
    <dbReference type="NCBI Taxonomy" id="46731"/>
    <lineage>
        <taxon>Eukaryota</taxon>
        <taxon>Metazoa</taxon>
        <taxon>Cnidaria</taxon>
        <taxon>Anthozoa</taxon>
        <taxon>Hexacorallia</taxon>
        <taxon>Scleractinia</taxon>
        <taxon>Astrocoeniina</taxon>
        <taxon>Pocilloporidae</taxon>
        <taxon>Pocillopora</taxon>
    </lineage>
</organism>
<dbReference type="Proteomes" id="UP000275408">
    <property type="component" value="Unassembled WGS sequence"/>
</dbReference>
<gene>
    <name evidence="1" type="ORF">pdam_00019813</name>
</gene>
<dbReference type="EMBL" id="RCHS01003088">
    <property type="protein sequence ID" value="RMX43960.1"/>
    <property type="molecule type" value="Genomic_DNA"/>
</dbReference>